<dbReference type="GO" id="GO:0015293">
    <property type="term" value="F:symporter activity"/>
    <property type="evidence" value="ECO:0007669"/>
    <property type="project" value="UniProtKB-KW"/>
</dbReference>
<dbReference type="InterPro" id="IPR011701">
    <property type="entry name" value="MFS"/>
</dbReference>
<reference evidence="10" key="2">
    <citation type="submission" date="2023-01" db="EMBL/GenBank/DDBJ databases">
        <authorList>
            <person name="Sun Q."/>
            <person name="Evtushenko L."/>
        </authorList>
    </citation>
    <scope>NUCLEOTIDE SEQUENCE</scope>
    <source>
        <strain evidence="10">VKM Ac-1069</strain>
    </source>
</reference>
<dbReference type="Pfam" id="PF07690">
    <property type="entry name" value="MFS_1"/>
    <property type="match status" value="1"/>
</dbReference>
<keyword evidence="5" id="KW-0769">Symport</keyword>
<name>A0A9W6NVJ3_9PSEU</name>
<dbReference type="SUPFAM" id="SSF103473">
    <property type="entry name" value="MFS general substrate transporter"/>
    <property type="match status" value="1"/>
</dbReference>
<reference evidence="10" key="1">
    <citation type="journal article" date="2014" name="Int. J. Syst. Evol. Microbiol.">
        <title>Complete genome sequence of Corynebacterium casei LMG S-19264T (=DSM 44701T), isolated from a smear-ripened cheese.</title>
        <authorList>
            <consortium name="US DOE Joint Genome Institute (JGI-PGF)"/>
            <person name="Walter F."/>
            <person name="Albersmeier A."/>
            <person name="Kalinowski J."/>
            <person name="Ruckert C."/>
        </authorList>
    </citation>
    <scope>NUCLEOTIDE SEQUENCE</scope>
    <source>
        <strain evidence="10">VKM Ac-1069</strain>
    </source>
</reference>
<feature type="transmembrane region" description="Helical" evidence="8">
    <location>
        <begin position="76"/>
        <end position="94"/>
    </location>
</feature>
<feature type="transmembrane region" description="Helical" evidence="8">
    <location>
        <begin position="40"/>
        <end position="64"/>
    </location>
</feature>
<feature type="transmembrane region" description="Helical" evidence="8">
    <location>
        <begin position="324"/>
        <end position="347"/>
    </location>
</feature>
<evidence type="ECO:0000256" key="3">
    <source>
        <dbReference type="ARBA" id="ARBA00022475"/>
    </source>
</evidence>
<evidence type="ECO:0000313" key="10">
    <source>
        <dbReference type="EMBL" id="GLL10601.1"/>
    </source>
</evidence>
<keyword evidence="7 8" id="KW-0472">Membrane</keyword>
<dbReference type="EMBL" id="BSFQ01000005">
    <property type="protein sequence ID" value="GLL10601.1"/>
    <property type="molecule type" value="Genomic_DNA"/>
</dbReference>
<dbReference type="Gene3D" id="1.20.1250.20">
    <property type="entry name" value="MFS general substrate transporter like domains"/>
    <property type="match status" value="2"/>
</dbReference>
<dbReference type="PROSITE" id="PS50850">
    <property type="entry name" value="MFS"/>
    <property type="match status" value="1"/>
</dbReference>
<sequence>MRRATVAGLAGSIIEFYDYVAYAFLVVFIGPLFFPADNPTLSVIASFGLLAVGYLARPAGALFFGTFGDRHGRRKALLVSIVAVGGATTVMGLLPTYAAIGVAAPILLLVTRLVQGFGSGGEQAGAATLVAESGDGRRHGFFQSFIASGANIGSALAPAVVGLCSVILGAETMTTWGWRVPLLISAVLTVFVVFLRWRVDETPDFTALEVKQQVASAPLRETFRSYWQRILALVTLMLIIVAPGAVLLSYMNVYLITVIGMPRTSVFWLSAIALTLGVIGNFLGGVLCDRFGARWVLVGALLAHAAVIYPVFRVIEAASADIVLVGLVYLVALICSNTASSPVFAIATRLFPVKYRLSGIGAGFSIAGALGGGLAPLASAALVGASGNIHAPAFLIIGFTVTGAVVAAILTSSANLQGREQRDADLERAASQ</sequence>
<keyword evidence="6 8" id="KW-1133">Transmembrane helix</keyword>
<feature type="transmembrane region" description="Helical" evidence="8">
    <location>
        <begin position="267"/>
        <end position="288"/>
    </location>
</feature>
<dbReference type="InterPro" id="IPR036259">
    <property type="entry name" value="MFS_trans_sf"/>
</dbReference>
<dbReference type="InterPro" id="IPR020846">
    <property type="entry name" value="MFS_dom"/>
</dbReference>
<comment type="caution">
    <text evidence="10">The sequence shown here is derived from an EMBL/GenBank/DDBJ whole genome shotgun (WGS) entry which is preliminary data.</text>
</comment>
<accession>A0A9W6NVJ3</accession>
<dbReference type="InterPro" id="IPR051084">
    <property type="entry name" value="H+-coupled_symporters"/>
</dbReference>
<feature type="transmembrane region" description="Helical" evidence="8">
    <location>
        <begin position="359"/>
        <end position="383"/>
    </location>
</feature>
<gene>
    <name evidence="10" type="ORF">GCM10017577_17410</name>
</gene>
<proteinExistence type="predicted"/>
<evidence type="ECO:0000256" key="2">
    <source>
        <dbReference type="ARBA" id="ARBA00022448"/>
    </source>
</evidence>
<evidence type="ECO:0000313" key="11">
    <source>
        <dbReference type="Proteomes" id="UP001143463"/>
    </source>
</evidence>
<feature type="transmembrane region" description="Helical" evidence="8">
    <location>
        <begin position="176"/>
        <end position="195"/>
    </location>
</feature>
<feature type="transmembrane region" description="Helical" evidence="8">
    <location>
        <begin position="230"/>
        <end position="255"/>
    </location>
</feature>
<feature type="transmembrane region" description="Helical" evidence="8">
    <location>
        <begin position="389"/>
        <end position="410"/>
    </location>
</feature>
<evidence type="ECO:0000256" key="8">
    <source>
        <dbReference type="SAM" id="Phobius"/>
    </source>
</evidence>
<dbReference type="RefSeq" id="WP_051736810.1">
    <property type="nucleotide sequence ID" value="NZ_BAAAUZ010000002.1"/>
</dbReference>
<evidence type="ECO:0000256" key="1">
    <source>
        <dbReference type="ARBA" id="ARBA00004651"/>
    </source>
</evidence>
<evidence type="ECO:0000256" key="7">
    <source>
        <dbReference type="ARBA" id="ARBA00023136"/>
    </source>
</evidence>
<feature type="domain" description="Major facilitator superfamily (MFS) profile" evidence="9">
    <location>
        <begin position="4"/>
        <end position="415"/>
    </location>
</feature>
<feature type="transmembrane region" description="Helical" evidence="8">
    <location>
        <begin position="16"/>
        <end position="34"/>
    </location>
</feature>
<organism evidence="10 11">
    <name type="scientific">Pseudonocardia halophobica</name>
    <dbReference type="NCBI Taxonomy" id="29401"/>
    <lineage>
        <taxon>Bacteria</taxon>
        <taxon>Bacillati</taxon>
        <taxon>Actinomycetota</taxon>
        <taxon>Actinomycetes</taxon>
        <taxon>Pseudonocardiales</taxon>
        <taxon>Pseudonocardiaceae</taxon>
        <taxon>Pseudonocardia</taxon>
    </lineage>
</organism>
<feature type="transmembrane region" description="Helical" evidence="8">
    <location>
        <begin position="295"/>
        <end position="312"/>
    </location>
</feature>
<dbReference type="Proteomes" id="UP001143463">
    <property type="component" value="Unassembled WGS sequence"/>
</dbReference>
<dbReference type="PANTHER" id="PTHR43528">
    <property type="entry name" value="ALPHA-KETOGLUTARATE PERMEASE"/>
    <property type="match status" value="1"/>
</dbReference>
<keyword evidence="11" id="KW-1185">Reference proteome</keyword>
<dbReference type="GO" id="GO:0005886">
    <property type="term" value="C:plasma membrane"/>
    <property type="evidence" value="ECO:0007669"/>
    <property type="project" value="UniProtKB-SubCell"/>
</dbReference>
<keyword evidence="4 8" id="KW-0812">Transmembrane</keyword>
<evidence type="ECO:0000256" key="4">
    <source>
        <dbReference type="ARBA" id="ARBA00022692"/>
    </source>
</evidence>
<evidence type="ECO:0000256" key="5">
    <source>
        <dbReference type="ARBA" id="ARBA00022847"/>
    </source>
</evidence>
<dbReference type="AlphaFoldDB" id="A0A9W6NVJ3"/>
<evidence type="ECO:0000256" key="6">
    <source>
        <dbReference type="ARBA" id="ARBA00022989"/>
    </source>
</evidence>
<protein>
    <submittedName>
        <fullName evidence="10">MFS transporter</fullName>
    </submittedName>
</protein>
<keyword evidence="3" id="KW-1003">Cell membrane</keyword>
<keyword evidence="2" id="KW-0813">Transport</keyword>
<evidence type="ECO:0000259" key="9">
    <source>
        <dbReference type="PROSITE" id="PS50850"/>
    </source>
</evidence>
<dbReference type="PANTHER" id="PTHR43528:SF1">
    <property type="entry name" value="ALPHA-KETOGLUTARATE PERMEASE"/>
    <property type="match status" value="1"/>
</dbReference>
<comment type="subcellular location">
    <subcellularLocation>
        <location evidence="1">Cell membrane</location>
        <topology evidence="1">Multi-pass membrane protein</topology>
    </subcellularLocation>
</comment>